<reference evidence="3 4" key="1">
    <citation type="submission" date="2020-07" db="EMBL/GenBank/DDBJ databases">
        <title>Description of Limosilactobacillus balticus sp. nov., Limosilactobacillus agrestis sp. nov., Limosilactobacillus albertensis sp. nov., Limosilactobacillus rudii sp. nov., Limosilactobacillus fastidiosus sp. nov., five novel Limosilactobacillus species isolated from the vertebrate gastrointestinal tract, and proposal of 6 subspecies of Limosilactobacillus reuteri adapted to the gastrointestinal tract of specific vertebrate hosts.</title>
        <authorList>
            <person name="Li F."/>
            <person name="Cheng C."/>
            <person name="Zheng J."/>
            <person name="Quevedo R.M."/>
            <person name="Li J."/>
            <person name="Roos S."/>
            <person name="Gaenzle M.G."/>
            <person name="Walter J."/>
        </authorList>
    </citation>
    <scope>NUCLEOTIDE SEQUENCE [LARGE SCALE GENOMIC DNA]</scope>
    <source>
        <strain evidence="3 4">RRLNB_1_1</strain>
    </source>
</reference>
<gene>
    <name evidence="3" type="ORF">H5S40_11240</name>
</gene>
<dbReference type="AlphaFoldDB" id="A0A7W3TTS5"/>
<evidence type="ECO:0000259" key="2">
    <source>
        <dbReference type="Pfam" id="PF00156"/>
    </source>
</evidence>
<dbReference type="PANTHER" id="PTHR47505:SF1">
    <property type="entry name" value="DNA UTILIZATION PROTEIN YHGH"/>
    <property type="match status" value="1"/>
</dbReference>
<keyword evidence="4" id="KW-1185">Reference proteome</keyword>
<comment type="caution">
    <text evidence="3">The sequence shown here is derived from an EMBL/GenBank/DDBJ whole genome shotgun (WGS) entry which is preliminary data.</text>
</comment>
<dbReference type="PANTHER" id="PTHR47505">
    <property type="entry name" value="DNA UTILIZATION PROTEIN YHGH"/>
    <property type="match status" value="1"/>
</dbReference>
<dbReference type="Proteomes" id="UP000518316">
    <property type="component" value="Unassembled WGS sequence"/>
</dbReference>
<accession>A0A7W3TTS5</accession>
<comment type="similarity">
    <text evidence="1">Belongs to the ComF/GntX family.</text>
</comment>
<protein>
    <submittedName>
        <fullName evidence="3">ComF family protein</fullName>
    </submittedName>
</protein>
<sequence length="227" mass="26344">MNCLLCNREMPYQITLKDIFSFGEILTPVICDSCKNTFTHWDSDNQCKGCGNGKAEGRLRLCKECQRWQQLYGWHLYHRGLYHYNDAMKNYMQRYKFNGDYRLRLVFQREFSRLVNQSKADIIVPIPISTVTMQTRGFNQVVGLLREVQYQTVLQVIVEDKAAQSSKSRKERLETTQPFSLISPEKVVNKRVLLVDDVYTTGRTLYHAASLLKQAGSQWIGSVSLAR</sequence>
<name>A0A7W3TTS5_9LACO</name>
<organism evidence="3 4">
    <name type="scientific">Limosilactobacillus albertensis</name>
    <dbReference type="NCBI Taxonomy" id="2759752"/>
    <lineage>
        <taxon>Bacteria</taxon>
        <taxon>Bacillati</taxon>
        <taxon>Bacillota</taxon>
        <taxon>Bacilli</taxon>
        <taxon>Lactobacillales</taxon>
        <taxon>Lactobacillaceae</taxon>
        <taxon>Limosilactobacillus</taxon>
    </lineage>
</organism>
<dbReference type="Pfam" id="PF00156">
    <property type="entry name" value="Pribosyltran"/>
    <property type="match status" value="1"/>
</dbReference>
<evidence type="ECO:0000313" key="4">
    <source>
        <dbReference type="Proteomes" id="UP000518316"/>
    </source>
</evidence>
<evidence type="ECO:0000256" key="1">
    <source>
        <dbReference type="ARBA" id="ARBA00008007"/>
    </source>
</evidence>
<evidence type="ECO:0000313" key="3">
    <source>
        <dbReference type="EMBL" id="MBB1070717.1"/>
    </source>
</evidence>
<dbReference type="EMBL" id="JACIVC010000072">
    <property type="protein sequence ID" value="MBB1070717.1"/>
    <property type="molecule type" value="Genomic_DNA"/>
</dbReference>
<dbReference type="Gene3D" id="3.40.50.2020">
    <property type="match status" value="1"/>
</dbReference>
<proteinExistence type="inferred from homology"/>
<dbReference type="CDD" id="cd06223">
    <property type="entry name" value="PRTases_typeI"/>
    <property type="match status" value="1"/>
</dbReference>
<feature type="domain" description="Phosphoribosyltransferase" evidence="2">
    <location>
        <begin position="119"/>
        <end position="226"/>
    </location>
</feature>
<dbReference type="InterPro" id="IPR029057">
    <property type="entry name" value="PRTase-like"/>
</dbReference>
<dbReference type="InterPro" id="IPR051910">
    <property type="entry name" value="ComF/GntX_DNA_util-trans"/>
</dbReference>
<dbReference type="InterPro" id="IPR000836">
    <property type="entry name" value="PRTase_dom"/>
</dbReference>
<dbReference type="SUPFAM" id="SSF53271">
    <property type="entry name" value="PRTase-like"/>
    <property type="match status" value="1"/>
</dbReference>